<comment type="caution">
    <text evidence="2">The sequence shown here is derived from an EMBL/GenBank/DDBJ whole genome shotgun (WGS) entry which is preliminary data.</text>
</comment>
<feature type="region of interest" description="Disordered" evidence="1">
    <location>
        <begin position="1"/>
        <end position="120"/>
    </location>
</feature>
<feature type="compositionally biased region" description="Polar residues" evidence="1">
    <location>
        <begin position="213"/>
        <end position="222"/>
    </location>
</feature>
<protein>
    <recommendedName>
        <fullName evidence="4">Vegetative cell wall protein gp1</fullName>
    </recommendedName>
</protein>
<sequence length="424" mass="47612">MAANFSPYGSTPAQEFFFDEKTKGFPSPSPTPSPRGPSAYYYGAQQARPATRAHFRNSSTTGGYSSTNNFPSPRGPSFSPRYTSDGTYATANVSHSRSSRKPSFSASPPRRERRSTSFSYYPVVDHHGESDEDELIEIDGVTYVLTGRSSKSRRQQDYFTVNAGKGHGTDYHYYAQAGPYSTPHFDRDSGFTASPRFEPVDRRPVAGHHARRSSTSVPQRPQTARPTATAHKKPPTPPARQATEADAKRHRIPAGYSLKNWDPTEEPIMLLGSVFDANSLGKWIYDWTVYHHGPSTPISDMAGELWLLLIQLAGKIKRAEDVAPKIRAQENKEMVEEFIEAGDRLTDKLRKLLKACEAPMLRSKVTNGVRKDPQLGKNAGVEFVETLFGRERELEKTERFMHSVRLWNLRFDTNCEEILRSPTM</sequence>
<evidence type="ECO:0000256" key="1">
    <source>
        <dbReference type="SAM" id="MobiDB-lite"/>
    </source>
</evidence>
<feature type="region of interest" description="Disordered" evidence="1">
    <location>
        <begin position="186"/>
        <end position="248"/>
    </location>
</feature>
<proteinExistence type="predicted"/>
<name>A0AAN6WQS3_9PEZI</name>
<feature type="compositionally biased region" description="Low complexity" evidence="1">
    <location>
        <begin position="57"/>
        <end position="81"/>
    </location>
</feature>
<accession>A0AAN6WQS3</accession>
<evidence type="ECO:0000313" key="3">
    <source>
        <dbReference type="Proteomes" id="UP001302126"/>
    </source>
</evidence>
<dbReference type="EMBL" id="MU864425">
    <property type="protein sequence ID" value="KAK4186359.1"/>
    <property type="molecule type" value="Genomic_DNA"/>
</dbReference>
<evidence type="ECO:0000313" key="2">
    <source>
        <dbReference type="EMBL" id="KAK4186359.1"/>
    </source>
</evidence>
<organism evidence="2 3">
    <name type="scientific">Podospora australis</name>
    <dbReference type="NCBI Taxonomy" id="1536484"/>
    <lineage>
        <taxon>Eukaryota</taxon>
        <taxon>Fungi</taxon>
        <taxon>Dikarya</taxon>
        <taxon>Ascomycota</taxon>
        <taxon>Pezizomycotina</taxon>
        <taxon>Sordariomycetes</taxon>
        <taxon>Sordariomycetidae</taxon>
        <taxon>Sordariales</taxon>
        <taxon>Podosporaceae</taxon>
        <taxon>Podospora</taxon>
    </lineage>
</organism>
<gene>
    <name evidence="2" type="ORF">QBC35DRAFT_387364</name>
</gene>
<dbReference type="Proteomes" id="UP001302126">
    <property type="component" value="Unassembled WGS sequence"/>
</dbReference>
<dbReference type="AlphaFoldDB" id="A0AAN6WQS3"/>
<feature type="compositionally biased region" description="Polar residues" evidence="1">
    <location>
        <begin position="82"/>
        <end position="93"/>
    </location>
</feature>
<keyword evidence="3" id="KW-1185">Reference proteome</keyword>
<evidence type="ECO:0008006" key="4">
    <source>
        <dbReference type="Google" id="ProtNLM"/>
    </source>
</evidence>
<reference evidence="2" key="1">
    <citation type="journal article" date="2023" name="Mol. Phylogenet. Evol.">
        <title>Genome-scale phylogeny and comparative genomics of the fungal order Sordariales.</title>
        <authorList>
            <person name="Hensen N."/>
            <person name="Bonometti L."/>
            <person name="Westerberg I."/>
            <person name="Brannstrom I.O."/>
            <person name="Guillou S."/>
            <person name="Cros-Aarteil S."/>
            <person name="Calhoun S."/>
            <person name="Haridas S."/>
            <person name="Kuo A."/>
            <person name="Mondo S."/>
            <person name="Pangilinan J."/>
            <person name="Riley R."/>
            <person name="LaButti K."/>
            <person name="Andreopoulos B."/>
            <person name="Lipzen A."/>
            <person name="Chen C."/>
            <person name="Yan M."/>
            <person name="Daum C."/>
            <person name="Ng V."/>
            <person name="Clum A."/>
            <person name="Steindorff A."/>
            <person name="Ohm R.A."/>
            <person name="Martin F."/>
            <person name="Silar P."/>
            <person name="Natvig D.O."/>
            <person name="Lalanne C."/>
            <person name="Gautier V."/>
            <person name="Ament-Velasquez S.L."/>
            <person name="Kruys A."/>
            <person name="Hutchinson M.I."/>
            <person name="Powell A.J."/>
            <person name="Barry K."/>
            <person name="Miller A.N."/>
            <person name="Grigoriev I.V."/>
            <person name="Debuchy R."/>
            <person name="Gladieux P."/>
            <person name="Hiltunen Thoren M."/>
            <person name="Johannesson H."/>
        </authorList>
    </citation>
    <scope>NUCLEOTIDE SEQUENCE</scope>
    <source>
        <strain evidence="2">PSN309</strain>
    </source>
</reference>
<reference evidence="2" key="2">
    <citation type="submission" date="2023-05" db="EMBL/GenBank/DDBJ databases">
        <authorList>
            <consortium name="Lawrence Berkeley National Laboratory"/>
            <person name="Steindorff A."/>
            <person name="Hensen N."/>
            <person name="Bonometti L."/>
            <person name="Westerberg I."/>
            <person name="Brannstrom I.O."/>
            <person name="Guillou S."/>
            <person name="Cros-Aarteil S."/>
            <person name="Calhoun S."/>
            <person name="Haridas S."/>
            <person name="Kuo A."/>
            <person name="Mondo S."/>
            <person name="Pangilinan J."/>
            <person name="Riley R."/>
            <person name="Labutti K."/>
            <person name="Andreopoulos B."/>
            <person name="Lipzen A."/>
            <person name="Chen C."/>
            <person name="Yanf M."/>
            <person name="Daum C."/>
            <person name="Ng V."/>
            <person name="Clum A."/>
            <person name="Ohm R."/>
            <person name="Martin F."/>
            <person name="Silar P."/>
            <person name="Natvig D."/>
            <person name="Lalanne C."/>
            <person name="Gautier V."/>
            <person name="Ament-Velasquez S.L."/>
            <person name="Kruys A."/>
            <person name="Hutchinson M.I."/>
            <person name="Powell A.J."/>
            <person name="Barry K."/>
            <person name="Miller A.N."/>
            <person name="Grigoriev I.V."/>
            <person name="Debuchy R."/>
            <person name="Gladieux P."/>
            <person name="Thoren M.H."/>
            <person name="Johannesson H."/>
        </authorList>
    </citation>
    <scope>NUCLEOTIDE SEQUENCE</scope>
    <source>
        <strain evidence="2">PSN309</strain>
    </source>
</reference>